<feature type="transmembrane region" description="Helical" evidence="11">
    <location>
        <begin position="271"/>
        <end position="294"/>
    </location>
</feature>
<keyword evidence="5 11" id="KW-1133">Transmembrane helix</keyword>
<evidence type="ECO:0000256" key="10">
    <source>
        <dbReference type="SAM" id="Coils"/>
    </source>
</evidence>
<evidence type="ECO:0000256" key="2">
    <source>
        <dbReference type="ARBA" id="ARBA00022475"/>
    </source>
</evidence>
<dbReference type="CDD" id="cd12912">
    <property type="entry name" value="PDC2_MCP_like"/>
    <property type="match status" value="1"/>
</dbReference>
<dbReference type="SUPFAM" id="SSF58104">
    <property type="entry name" value="Methyl-accepting chemotaxis protein (MCP) signaling domain"/>
    <property type="match status" value="1"/>
</dbReference>
<name>A0A1M5PNL6_9FIRM</name>
<dbReference type="EMBL" id="FQXH01000006">
    <property type="protein sequence ID" value="SHH03288.1"/>
    <property type="molecule type" value="Genomic_DNA"/>
</dbReference>
<organism evidence="14 15">
    <name type="scientific">Tepidibacter thalassicus DSM 15285</name>
    <dbReference type="NCBI Taxonomy" id="1123350"/>
    <lineage>
        <taxon>Bacteria</taxon>
        <taxon>Bacillati</taxon>
        <taxon>Bacillota</taxon>
        <taxon>Clostridia</taxon>
        <taxon>Peptostreptococcales</taxon>
        <taxon>Peptostreptococcaceae</taxon>
        <taxon>Tepidibacter</taxon>
    </lineage>
</organism>
<feature type="coiled-coil region" evidence="10">
    <location>
        <begin position="336"/>
        <end position="370"/>
    </location>
</feature>
<evidence type="ECO:0000256" key="5">
    <source>
        <dbReference type="ARBA" id="ARBA00022989"/>
    </source>
</evidence>
<dbReference type="InterPro" id="IPR003660">
    <property type="entry name" value="HAMP_dom"/>
</dbReference>
<dbReference type="AlphaFoldDB" id="A0A1M5PNL6"/>
<feature type="domain" description="Methyl-accepting transducer" evidence="12">
    <location>
        <begin position="367"/>
        <end position="603"/>
    </location>
</feature>
<dbReference type="Gene3D" id="1.10.287.950">
    <property type="entry name" value="Methyl-accepting chemotaxis protein"/>
    <property type="match status" value="1"/>
</dbReference>
<dbReference type="InterPro" id="IPR004089">
    <property type="entry name" value="MCPsignal_dom"/>
</dbReference>
<dbReference type="STRING" id="1123350.SAMN02744040_00600"/>
<protein>
    <submittedName>
        <fullName evidence="14">Methyl-accepting chemotaxis protein</fullName>
    </submittedName>
</protein>
<keyword evidence="10" id="KW-0175">Coiled coil</keyword>
<evidence type="ECO:0000259" key="13">
    <source>
        <dbReference type="PROSITE" id="PS50885"/>
    </source>
</evidence>
<feature type="domain" description="HAMP" evidence="13">
    <location>
        <begin position="296"/>
        <end position="348"/>
    </location>
</feature>
<dbReference type="RefSeq" id="WP_072723451.1">
    <property type="nucleotide sequence ID" value="NZ_FQXH01000006.1"/>
</dbReference>
<evidence type="ECO:0000256" key="6">
    <source>
        <dbReference type="ARBA" id="ARBA00023136"/>
    </source>
</evidence>
<keyword evidence="3" id="KW-0145">Chemotaxis</keyword>
<evidence type="ECO:0000256" key="8">
    <source>
        <dbReference type="ARBA" id="ARBA00029447"/>
    </source>
</evidence>
<evidence type="ECO:0000313" key="15">
    <source>
        <dbReference type="Proteomes" id="UP000242520"/>
    </source>
</evidence>
<evidence type="ECO:0000313" key="14">
    <source>
        <dbReference type="EMBL" id="SHH03288.1"/>
    </source>
</evidence>
<dbReference type="PROSITE" id="PS50885">
    <property type="entry name" value="HAMP"/>
    <property type="match status" value="1"/>
</dbReference>
<dbReference type="GO" id="GO:0005886">
    <property type="term" value="C:plasma membrane"/>
    <property type="evidence" value="ECO:0007669"/>
    <property type="project" value="UniProtKB-SubCell"/>
</dbReference>
<evidence type="ECO:0000256" key="11">
    <source>
        <dbReference type="SAM" id="Phobius"/>
    </source>
</evidence>
<keyword evidence="4 11" id="KW-0812">Transmembrane</keyword>
<dbReference type="GO" id="GO:0006935">
    <property type="term" value="P:chemotaxis"/>
    <property type="evidence" value="ECO:0007669"/>
    <property type="project" value="UniProtKB-KW"/>
</dbReference>
<dbReference type="Proteomes" id="UP000242520">
    <property type="component" value="Unassembled WGS sequence"/>
</dbReference>
<dbReference type="PROSITE" id="PS50111">
    <property type="entry name" value="CHEMOTAXIS_TRANSDUC_2"/>
    <property type="match status" value="1"/>
</dbReference>
<evidence type="ECO:0000256" key="3">
    <source>
        <dbReference type="ARBA" id="ARBA00022500"/>
    </source>
</evidence>
<evidence type="ECO:0000256" key="9">
    <source>
        <dbReference type="PROSITE-ProRule" id="PRU00284"/>
    </source>
</evidence>
<evidence type="ECO:0000259" key="12">
    <source>
        <dbReference type="PROSITE" id="PS50111"/>
    </source>
</evidence>
<reference evidence="15" key="1">
    <citation type="submission" date="2016-11" db="EMBL/GenBank/DDBJ databases">
        <authorList>
            <person name="Varghese N."/>
            <person name="Submissions S."/>
        </authorList>
    </citation>
    <scope>NUCLEOTIDE SEQUENCE [LARGE SCALE GENOMIC DNA]</scope>
    <source>
        <strain evidence="15">DSM 15285</strain>
    </source>
</reference>
<keyword evidence="15" id="KW-1185">Reference proteome</keyword>
<accession>A0A1M5PNL6</accession>
<sequence>MVFDKIGNRLVLLCVTLILIPMILVGYFSYNKAAGIITKNMINGNQNFMHQLNKNIELDLRNKYKIFQILHQAVKNIDKSQIIPLFKNFINNNKDIGLVYIGTVDKEMICYPNVTFPDGYDPSKRPWYINALKSKEPVWSKTYVDAVTKKNVITLSAPLYDENNNLKGILAVDIFLDKIKESADGIQLGEGGYIIIGDHEGKAVFHEDKSKIGLDLKKTDWGKQIYKDKKGNIDYIIDGNDKLLTFENNKTIGWELISVIDKSILKEQIGAISHIALLVGFISTLIAIIITILISRGITKPIKEILKTMDEVSKGNFTVQSNVKTKTEIRLISEGLNNMINKIKDLVSNVENISKEVHKLSNDLVNISSKTVISISEVAGAIDEIARGASSQANETDISLSKTKELAEFINTANDLANNMADNSDKVKYSNELGINTISMLKSKNLDTLNIVKNINHQFKELFAKSMEINKITQTITEIAEQTNLLALNATIEAARAGEHGSGFAVVAQEVKKLAEQTTHQAKEIGDLVKKIEIETKETSKVMEKASYIIDDQNSAVEKTEKVFKEIDNVTHSIIKNIVDITKLLENINSNKDEFVNSMEKIASVTEETAASTQQVFASTEQQVSDIERVSDLSKELNRYVDMLSSKIREFTIR</sequence>
<evidence type="ECO:0000256" key="4">
    <source>
        <dbReference type="ARBA" id="ARBA00022692"/>
    </source>
</evidence>
<comment type="subcellular location">
    <subcellularLocation>
        <location evidence="1">Cell membrane</location>
        <topology evidence="1">Multi-pass membrane protein</topology>
    </subcellularLocation>
</comment>
<proteinExistence type="inferred from homology"/>
<dbReference type="CDD" id="cd12913">
    <property type="entry name" value="PDC1_MCP_like"/>
    <property type="match status" value="1"/>
</dbReference>
<dbReference type="Gene3D" id="1.10.8.500">
    <property type="entry name" value="HAMP domain in histidine kinase"/>
    <property type="match status" value="1"/>
</dbReference>
<dbReference type="InterPro" id="IPR033479">
    <property type="entry name" value="dCache_1"/>
</dbReference>
<evidence type="ECO:0000256" key="1">
    <source>
        <dbReference type="ARBA" id="ARBA00004651"/>
    </source>
</evidence>
<keyword evidence="2" id="KW-1003">Cell membrane</keyword>
<dbReference type="InterPro" id="IPR029151">
    <property type="entry name" value="Sensor-like_sf"/>
</dbReference>
<dbReference type="SUPFAM" id="SSF103190">
    <property type="entry name" value="Sensory domain-like"/>
    <property type="match status" value="1"/>
</dbReference>
<dbReference type="PANTHER" id="PTHR32089:SF112">
    <property type="entry name" value="LYSOZYME-LIKE PROTEIN-RELATED"/>
    <property type="match status" value="1"/>
</dbReference>
<feature type="transmembrane region" description="Helical" evidence="11">
    <location>
        <begin position="12"/>
        <end position="30"/>
    </location>
</feature>
<dbReference type="GO" id="GO:0007165">
    <property type="term" value="P:signal transduction"/>
    <property type="evidence" value="ECO:0007669"/>
    <property type="project" value="UniProtKB-KW"/>
</dbReference>
<keyword evidence="7 9" id="KW-0807">Transducer</keyword>
<dbReference type="CDD" id="cd06225">
    <property type="entry name" value="HAMP"/>
    <property type="match status" value="1"/>
</dbReference>
<dbReference type="Pfam" id="PF02743">
    <property type="entry name" value="dCache_1"/>
    <property type="match status" value="1"/>
</dbReference>
<evidence type="ECO:0000256" key="7">
    <source>
        <dbReference type="ARBA" id="ARBA00023224"/>
    </source>
</evidence>
<keyword evidence="6 11" id="KW-0472">Membrane</keyword>
<dbReference type="Pfam" id="PF00015">
    <property type="entry name" value="MCPsignal"/>
    <property type="match status" value="1"/>
</dbReference>
<gene>
    <name evidence="14" type="ORF">SAMN02744040_00600</name>
</gene>
<comment type="similarity">
    <text evidence="8">Belongs to the methyl-accepting chemotaxis (MCP) protein family.</text>
</comment>
<dbReference type="Gene3D" id="3.30.450.20">
    <property type="entry name" value="PAS domain"/>
    <property type="match status" value="2"/>
</dbReference>
<dbReference type="PANTHER" id="PTHR32089">
    <property type="entry name" value="METHYL-ACCEPTING CHEMOTAXIS PROTEIN MCPB"/>
    <property type="match status" value="1"/>
</dbReference>
<dbReference type="Pfam" id="PF00672">
    <property type="entry name" value="HAMP"/>
    <property type="match status" value="1"/>
</dbReference>
<dbReference type="SMART" id="SM00283">
    <property type="entry name" value="MA"/>
    <property type="match status" value="1"/>
</dbReference>
<dbReference type="CDD" id="cd11386">
    <property type="entry name" value="MCP_signal"/>
    <property type="match status" value="1"/>
</dbReference>
<dbReference type="SMART" id="SM00304">
    <property type="entry name" value="HAMP"/>
    <property type="match status" value="1"/>
</dbReference>